<dbReference type="KEGG" id="vcop:MM50RIKEN_01210"/>
<feature type="transmembrane region" description="Helical" evidence="10">
    <location>
        <begin position="12"/>
        <end position="30"/>
    </location>
</feature>
<evidence type="ECO:0000256" key="3">
    <source>
        <dbReference type="ARBA" id="ARBA00012438"/>
    </source>
</evidence>
<reference evidence="12" key="1">
    <citation type="submission" date="2020-09" db="EMBL/GenBank/DDBJ databases">
        <title>New species isolated from human feces.</title>
        <authorList>
            <person name="Kitahara M."/>
            <person name="Shigeno Y."/>
            <person name="Shime M."/>
            <person name="Matsumoto Y."/>
            <person name="Nakamura S."/>
            <person name="Motooka D."/>
            <person name="Fukuoka S."/>
            <person name="Nishikawa H."/>
            <person name="Benno Y."/>
        </authorList>
    </citation>
    <scope>NUCLEOTIDE SEQUENCE</scope>
    <source>
        <strain evidence="12">MM50</strain>
    </source>
</reference>
<dbReference type="PRINTS" id="PR00344">
    <property type="entry name" value="BCTRLSENSOR"/>
</dbReference>
<dbReference type="Pfam" id="PF02518">
    <property type="entry name" value="HATPase_c"/>
    <property type="match status" value="1"/>
</dbReference>
<evidence type="ECO:0000256" key="4">
    <source>
        <dbReference type="ARBA" id="ARBA00022475"/>
    </source>
</evidence>
<dbReference type="GO" id="GO:0005886">
    <property type="term" value="C:plasma membrane"/>
    <property type="evidence" value="ECO:0007669"/>
    <property type="project" value="UniProtKB-SubCell"/>
</dbReference>
<dbReference type="AlphaFoldDB" id="A0A810PVV9"/>
<dbReference type="SMART" id="SM00387">
    <property type="entry name" value="HATPase_c"/>
    <property type="match status" value="1"/>
</dbReference>
<dbReference type="Gene3D" id="1.10.287.130">
    <property type="match status" value="1"/>
</dbReference>
<keyword evidence="13" id="KW-1185">Reference proteome</keyword>
<keyword evidence="10" id="KW-0472">Membrane</keyword>
<gene>
    <name evidence="12" type="ORF">MM50RIKEN_01210</name>
</gene>
<dbReference type="InterPro" id="IPR036890">
    <property type="entry name" value="HATPase_C_sf"/>
</dbReference>
<dbReference type="GO" id="GO:0000155">
    <property type="term" value="F:phosphorelay sensor kinase activity"/>
    <property type="evidence" value="ECO:0007669"/>
    <property type="project" value="InterPro"/>
</dbReference>
<dbReference type="CDD" id="cd00082">
    <property type="entry name" value="HisKA"/>
    <property type="match status" value="1"/>
</dbReference>
<accession>A0A810PVV9</accession>
<comment type="catalytic activity">
    <reaction evidence="1">
        <text>ATP + protein L-histidine = ADP + protein N-phospho-L-histidine.</text>
        <dbReference type="EC" id="2.7.13.3"/>
    </reaction>
</comment>
<keyword evidence="4" id="KW-1003">Cell membrane</keyword>
<keyword evidence="6" id="KW-0808">Transferase</keyword>
<sequence length="332" mass="37603">MSIWKNTEVRRTALWLLLATAVCSVAAALLYPICGLLTLGLGAVCGTIWYGSTRRRYRELERMSRDIDRILHGQEQQMLPQQEEGELAILRSEIGKMTVRLRENAQRQQEERVRLADAMADISHQLRTPLTAMRLTLSLLEQEELTPQRRLALMRELKKLTGRMEWLVEALLKMAQLDAGTVVFHPQDTTAAELVRRAAEPLEVPMEVRSIRFTAQAGEERLTCDVPWSTEALGNILKNCMEHAASWVQVTARETAIFTEITVQDDGPGFDPEELPRLFQRFYRGKNAGENNFGIGLSLSRQVLAQQNGTVQAENVLTGGARFILRWYKGTI</sequence>
<organism evidence="12 13">
    <name type="scientific">Vescimonas coprocola</name>
    <dbReference type="NCBI Taxonomy" id="2714355"/>
    <lineage>
        <taxon>Bacteria</taxon>
        <taxon>Bacillati</taxon>
        <taxon>Bacillota</taxon>
        <taxon>Clostridia</taxon>
        <taxon>Eubacteriales</taxon>
        <taxon>Oscillospiraceae</taxon>
        <taxon>Vescimonas</taxon>
    </lineage>
</organism>
<keyword evidence="10" id="KW-0812">Transmembrane</keyword>
<dbReference type="InterPro" id="IPR050980">
    <property type="entry name" value="2C_sensor_his_kinase"/>
</dbReference>
<evidence type="ECO:0000256" key="6">
    <source>
        <dbReference type="ARBA" id="ARBA00022679"/>
    </source>
</evidence>
<evidence type="ECO:0000256" key="5">
    <source>
        <dbReference type="ARBA" id="ARBA00022553"/>
    </source>
</evidence>
<dbReference type="EMBL" id="AP023418">
    <property type="protein sequence ID" value="BCK80358.1"/>
    <property type="molecule type" value="Genomic_DNA"/>
</dbReference>
<dbReference type="SMART" id="SM00388">
    <property type="entry name" value="HisKA"/>
    <property type="match status" value="1"/>
</dbReference>
<evidence type="ECO:0000256" key="1">
    <source>
        <dbReference type="ARBA" id="ARBA00000085"/>
    </source>
</evidence>
<dbReference type="InterPro" id="IPR005467">
    <property type="entry name" value="His_kinase_dom"/>
</dbReference>
<comment type="subcellular location">
    <subcellularLocation>
        <location evidence="2">Cell membrane</location>
        <topology evidence="2">Multi-pass membrane protein</topology>
    </subcellularLocation>
</comment>
<proteinExistence type="predicted"/>
<keyword evidence="10" id="KW-1133">Transmembrane helix</keyword>
<dbReference type="Proteomes" id="UP000681035">
    <property type="component" value="Chromosome"/>
</dbReference>
<dbReference type="EC" id="2.7.13.3" evidence="3"/>
<dbReference type="Pfam" id="PF00512">
    <property type="entry name" value="HisKA"/>
    <property type="match status" value="1"/>
</dbReference>
<dbReference type="InterPro" id="IPR036097">
    <property type="entry name" value="HisK_dim/P_sf"/>
</dbReference>
<evidence type="ECO:0000256" key="7">
    <source>
        <dbReference type="ARBA" id="ARBA00022777"/>
    </source>
</evidence>
<dbReference type="InterPro" id="IPR003594">
    <property type="entry name" value="HATPase_dom"/>
</dbReference>
<dbReference type="PANTHER" id="PTHR44936">
    <property type="entry name" value="SENSOR PROTEIN CREC"/>
    <property type="match status" value="1"/>
</dbReference>
<keyword evidence="7 12" id="KW-0418">Kinase</keyword>
<evidence type="ECO:0000313" key="12">
    <source>
        <dbReference type="EMBL" id="BCK80358.1"/>
    </source>
</evidence>
<dbReference type="SUPFAM" id="SSF47384">
    <property type="entry name" value="Homodimeric domain of signal transducing histidine kinase"/>
    <property type="match status" value="1"/>
</dbReference>
<evidence type="ECO:0000256" key="10">
    <source>
        <dbReference type="SAM" id="Phobius"/>
    </source>
</evidence>
<keyword evidence="5" id="KW-0597">Phosphoprotein</keyword>
<dbReference type="Gene3D" id="3.30.565.10">
    <property type="entry name" value="Histidine kinase-like ATPase, C-terminal domain"/>
    <property type="match status" value="1"/>
</dbReference>
<dbReference type="SUPFAM" id="SSF55874">
    <property type="entry name" value="ATPase domain of HSP90 chaperone/DNA topoisomerase II/histidine kinase"/>
    <property type="match status" value="1"/>
</dbReference>
<evidence type="ECO:0000256" key="9">
    <source>
        <dbReference type="ARBA" id="ARBA00023026"/>
    </source>
</evidence>
<protein>
    <recommendedName>
        <fullName evidence="3">histidine kinase</fullName>
        <ecNumber evidence="3">2.7.13.3</ecNumber>
    </recommendedName>
</protein>
<evidence type="ECO:0000313" key="13">
    <source>
        <dbReference type="Proteomes" id="UP000681035"/>
    </source>
</evidence>
<name>A0A810PVV9_9FIRM</name>
<keyword evidence="8" id="KW-0902">Two-component regulatory system</keyword>
<keyword evidence="9" id="KW-0843">Virulence</keyword>
<dbReference type="CDD" id="cd00075">
    <property type="entry name" value="HATPase"/>
    <property type="match status" value="1"/>
</dbReference>
<evidence type="ECO:0000259" key="11">
    <source>
        <dbReference type="PROSITE" id="PS50109"/>
    </source>
</evidence>
<dbReference type="PROSITE" id="PS50109">
    <property type="entry name" value="HIS_KIN"/>
    <property type="match status" value="1"/>
</dbReference>
<dbReference type="InterPro" id="IPR004358">
    <property type="entry name" value="Sig_transdc_His_kin-like_C"/>
</dbReference>
<evidence type="ECO:0000256" key="2">
    <source>
        <dbReference type="ARBA" id="ARBA00004651"/>
    </source>
</evidence>
<evidence type="ECO:0000256" key="8">
    <source>
        <dbReference type="ARBA" id="ARBA00023012"/>
    </source>
</evidence>
<dbReference type="InterPro" id="IPR003661">
    <property type="entry name" value="HisK_dim/P_dom"/>
</dbReference>
<dbReference type="RefSeq" id="WP_213541326.1">
    <property type="nucleotide sequence ID" value="NZ_AP023418.1"/>
</dbReference>
<feature type="domain" description="Histidine kinase" evidence="11">
    <location>
        <begin position="121"/>
        <end position="331"/>
    </location>
</feature>
<dbReference type="PANTHER" id="PTHR44936:SF9">
    <property type="entry name" value="SENSOR PROTEIN CREC"/>
    <property type="match status" value="1"/>
</dbReference>